<evidence type="ECO:0000256" key="10">
    <source>
        <dbReference type="ARBA" id="ARBA00023316"/>
    </source>
</evidence>
<evidence type="ECO:0000313" key="16">
    <source>
        <dbReference type="EMBL" id="EJD39538.1"/>
    </source>
</evidence>
<dbReference type="InterPro" id="IPR050248">
    <property type="entry name" value="Polysacc_deacetylase_ArnD"/>
</dbReference>
<proteinExistence type="predicted"/>
<dbReference type="AlphaFoldDB" id="J0WVU5"/>
<feature type="domain" description="NodB homology" evidence="15">
    <location>
        <begin position="61"/>
        <end position="238"/>
    </location>
</feature>
<keyword evidence="11" id="KW-0624">Polysaccharide degradation</keyword>
<name>J0WVU5_AURST</name>
<accession>J0WVU5</accession>
<keyword evidence="17" id="KW-1185">Reference proteome</keyword>
<dbReference type="EMBL" id="JH687812">
    <property type="protein sequence ID" value="EJD39538.1"/>
    <property type="molecule type" value="Genomic_DNA"/>
</dbReference>
<evidence type="ECO:0000256" key="9">
    <source>
        <dbReference type="ARBA" id="ARBA00023288"/>
    </source>
</evidence>
<protein>
    <recommendedName>
        <fullName evidence="12">chitin deacetylase</fullName>
        <ecNumber evidence="12">3.5.1.41</ecNumber>
    </recommendedName>
</protein>
<keyword evidence="7" id="KW-0119">Carbohydrate metabolism</keyword>
<organism evidence="16 17">
    <name type="scientific">Auricularia subglabra (strain TFB-10046 / SS5)</name>
    <name type="common">White-rot fungus</name>
    <name type="synonym">Auricularia delicata (strain TFB10046)</name>
    <dbReference type="NCBI Taxonomy" id="717982"/>
    <lineage>
        <taxon>Eukaryota</taxon>
        <taxon>Fungi</taxon>
        <taxon>Dikarya</taxon>
        <taxon>Basidiomycota</taxon>
        <taxon>Agaricomycotina</taxon>
        <taxon>Agaricomycetes</taxon>
        <taxon>Auriculariales</taxon>
        <taxon>Auriculariaceae</taxon>
        <taxon>Auricularia</taxon>
    </lineage>
</organism>
<dbReference type="InterPro" id="IPR011330">
    <property type="entry name" value="Glyco_hydro/deAcase_b/a-brl"/>
</dbReference>
<evidence type="ECO:0000256" key="5">
    <source>
        <dbReference type="ARBA" id="ARBA00023024"/>
    </source>
</evidence>
<keyword evidence="4" id="KW-0325">Glycoprotein</keyword>
<dbReference type="CDD" id="cd10958">
    <property type="entry name" value="CE4_NodB_like_2"/>
    <property type="match status" value="1"/>
</dbReference>
<comment type="subcellular location">
    <subcellularLocation>
        <location evidence="2">Cell membrane</location>
        <topology evidence="2">Lipid-anchor</topology>
        <topology evidence="2">GPI-anchor</topology>
    </subcellularLocation>
</comment>
<keyword evidence="3" id="KW-1003">Cell membrane</keyword>
<reference evidence="17" key="1">
    <citation type="journal article" date="2012" name="Science">
        <title>The Paleozoic origin of enzymatic lignin decomposition reconstructed from 31 fungal genomes.</title>
        <authorList>
            <person name="Floudas D."/>
            <person name="Binder M."/>
            <person name="Riley R."/>
            <person name="Barry K."/>
            <person name="Blanchette R.A."/>
            <person name="Henrissat B."/>
            <person name="Martinez A.T."/>
            <person name="Otillar R."/>
            <person name="Spatafora J.W."/>
            <person name="Yadav J.S."/>
            <person name="Aerts A."/>
            <person name="Benoit I."/>
            <person name="Boyd A."/>
            <person name="Carlson A."/>
            <person name="Copeland A."/>
            <person name="Coutinho P.M."/>
            <person name="de Vries R.P."/>
            <person name="Ferreira P."/>
            <person name="Findley K."/>
            <person name="Foster B."/>
            <person name="Gaskell J."/>
            <person name="Glotzer D."/>
            <person name="Gorecki P."/>
            <person name="Heitman J."/>
            <person name="Hesse C."/>
            <person name="Hori C."/>
            <person name="Igarashi K."/>
            <person name="Jurgens J.A."/>
            <person name="Kallen N."/>
            <person name="Kersten P."/>
            <person name="Kohler A."/>
            <person name="Kuees U."/>
            <person name="Kumar T.K.A."/>
            <person name="Kuo A."/>
            <person name="LaButti K."/>
            <person name="Larrondo L.F."/>
            <person name="Lindquist E."/>
            <person name="Ling A."/>
            <person name="Lombard V."/>
            <person name="Lucas S."/>
            <person name="Lundell T."/>
            <person name="Martin R."/>
            <person name="McLaughlin D.J."/>
            <person name="Morgenstern I."/>
            <person name="Morin E."/>
            <person name="Murat C."/>
            <person name="Nagy L.G."/>
            <person name="Nolan M."/>
            <person name="Ohm R.A."/>
            <person name="Patyshakuliyeva A."/>
            <person name="Rokas A."/>
            <person name="Ruiz-Duenas F.J."/>
            <person name="Sabat G."/>
            <person name="Salamov A."/>
            <person name="Samejima M."/>
            <person name="Schmutz J."/>
            <person name="Slot J.C."/>
            <person name="St John F."/>
            <person name="Stenlid J."/>
            <person name="Sun H."/>
            <person name="Sun S."/>
            <person name="Syed K."/>
            <person name="Tsang A."/>
            <person name="Wiebenga A."/>
            <person name="Young D."/>
            <person name="Pisabarro A."/>
            <person name="Eastwood D.C."/>
            <person name="Martin F."/>
            <person name="Cullen D."/>
            <person name="Grigoriev I.V."/>
            <person name="Hibbett D.S."/>
        </authorList>
    </citation>
    <scope>NUCLEOTIDE SEQUENCE [LARGE SCALE GENOMIC DNA]</scope>
    <source>
        <strain evidence="17">TFB10046</strain>
    </source>
</reference>
<evidence type="ECO:0000256" key="1">
    <source>
        <dbReference type="ARBA" id="ARBA00001941"/>
    </source>
</evidence>
<dbReference type="PROSITE" id="PS51677">
    <property type="entry name" value="NODB"/>
    <property type="match status" value="1"/>
</dbReference>
<dbReference type="EC" id="3.5.1.41" evidence="12"/>
<evidence type="ECO:0000256" key="4">
    <source>
        <dbReference type="ARBA" id="ARBA00022622"/>
    </source>
</evidence>
<keyword evidence="10" id="KW-0961">Cell wall biogenesis/degradation</keyword>
<dbReference type="Pfam" id="PF01522">
    <property type="entry name" value="Polysacc_deac_1"/>
    <property type="match status" value="1"/>
</dbReference>
<evidence type="ECO:0000256" key="3">
    <source>
        <dbReference type="ARBA" id="ARBA00022475"/>
    </source>
</evidence>
<evidence type="ECO:0000256" key="13">
    <source>
        <dbReference type="ARBA" id="ARBA00048494"/>
    </source>
</evidence>
<keyword evidence="8" id="KW-0170">Cobalt</keyword>
<dbReference type="GO" id="GO:0000272">
    <property type="term" value="P:polysaccharide catabolic process"/>
    <property type="evidence" value="ECO:0007669"/>
    <property type="project" value="UniProtKB-KW"/>
</dbReference>
<dbReference type="PANTHER" id="PTHR10587">
    <property type="entry name" value="GLYCOSYL TRANSFERASE-RELATED"/>
    <property type="match status" value="1"/>
</dbReference>
<dbReference type="GO" id="GO:0004099">
    <property type="term" value="F:chitin deacetylase activity"/>
    <property type="evidence" value="ECO:0007669"/>
    <property type="project" value="UniProtKB-EC"/>
</dbReference>
<comment type="catalytic activity">
    <reaction evidence="13">
        <text>[(1-&gt;4)-N-acetyl-beta-D-glucosaminyl](n) + n H2O = chitosan + n acetate</text>
        <dbReference type="Rhea" id="RHEA:10464"/>
        <dbReference type="Rhea" id="RHEA-COMP:9593"/>
        <dbReference type="Rhea" id="RHEA-COMP:9597"/>
        <dbReference type="ChEBI" id="CHEBI:15377"/>
        <dbReference type="ChEBI" id="CHEBI:17029"/>
        <dbReference type="ChEBI" id="CHEBI:30089"/>
        <dbReference type="ChEBI" id="CHEBI:57704"/>
        <dbReference type="EC" id="3.5.1.41"/>
    </reaction>
    <physiologicalReaction direction="left-to-right" evidence="13">
        <dbReference type="Rhea" id="RHEA:10465"/>
    </physiologicalReaction>
</comment>
<evidence type="ECO:0000256" key="11">
    <source>
        <dbReference type="ARBA" id="ARBA00023326"/>
    </source>
</evidence>
<dbReference type="Proteomes" id="UP000006514">
    <property type="component" value="Unassembled WGS sequence"/>
</dbReference>
<gene>
    <name evidence="16" type="ORF">AURDEDRAFT_71016</name>
</gene>
<keyword evidence="14" id="KW-1133">Transmembrane helix</keyword>
<evidence type="ECO:0000256" key="6">
    <source>
        <dbReference type="ARBA" id="ARBA00023136"/>
    </source>
</evidence>
<dbReference type="InParanoid" id="J0WVU5"/>
<keyword evidence="9" id="KW-0449">Lipoprotein</keyword>
<keyword evidence="6 14" id="KW-0472">Membrane</keyword>
<keyword evidence="16" id="KW-0378">Hydrolase</keyword>
<dbReference type="GO" id="GO:0098552">
    <property type="term" value="C:side of membrane"/>
    <property type="evidence" value="ECO:0007669"/>
    <property type="project" value="UniProtKB-KW"/>
</dbReference>
<evidence type="ECO:0000256" key="7">
    <source>
        <dbReference type="ARBA" id="ARBA00023277"/>
    </source>
</evidence>
<dbReference type="OrthoDB" id="407355at2759"/>
<evidence type="ECO:0000313" key="17">
    <source>
        <dbReference type="Proteomes" id="UP000006514"/>
    </source>
</evidence>
<evidence type="ECO:0000256" key="2">
    <source>
        <dbReference type="ARBA" id="ARBA00004609"/>
    </source>
</evidence>
<dbReference type="eggNOG" id="ENOG502QUGV">
    <property type="taxonomic scope" value="Eukaryota"/>
</dbReference>
<evidence type="ECO:0000259" key="15">
    <source>
        <dbReference type="PROSITE" id="PS51677"/>
    </source>
</evidence>
<keyword evidence="14" id="KW-0812">Transmembrane</keyword>
<dbReference type="KEGG" id="adl:AURDEDRAFT_71016"/>
<keyword evidence="4" id="KW-0336">GPI-anchor</keyword>
<dbReference type="Gene3D" id="3.20.20.370">
    <property type="entry name" value="Glycoside hydrolase/deacetylase"/>
    <property type="match status" value="1"/>
</dbReference>
<dbReference type="GO" id="GO:0071555">
    <property type="term" value="P:cell wall organization"/>
    <property type="evidence" value="ECO:0007669"/>
    <property type="project" value="UniProtKB-KW"/>
</dbReference>
<dbReference type="PANTHER" id="PTHR10587:SF137">
    <property type="entry name" value="4-DEOXY-4-FORMAMIDO-L-ARABINOSE-PHOSPHOUNDECAPRENOL DEFORMYLASE ARND-RELATED"/>
    <property type="match status" value="1"/>
</dbReference>
<comment type="cofactor">
    <cofactor evidence="1">
        <name>Co(2+)</name>
        <dbReference type="ChEBI" id="CHEBI:48828"/>
    </cofactor>
</comment>
<keyword evidence="5" id="KW-0146">Chitin degradation</keyword>
<dbReference type="OMA" id="PNNYFRP"/>
<sequence>MATLAYLSLLLVLLLLLPLYIIYMPPRLVIRYCQRRWPDVLWQVRVGPTAPAPRDVVATDKVIALTIDDAPSQYTHEILQLLAEHGAHATLFVIGAQVLGREDVLADAVTAGHELGNHGMHDEPARALDLDVLEDQIMRVRGLIADASPLPQHLYFRPGSGLFSSTMRARVARLGYRVVLGGVYPHDAQISCPRLNAWHILGMAHIGAIIVCHDRRSWTAPMLRKVLPELTKRGYRIVNITELLEAAGQ</sequence>
<dbReference type="InterPro" id="IPR002509">
    <property type="entry name" value="NODB_dom"/>
</dbReference>
<dbReference type="GO" id="GO:0009272">
    <property type="term" value="P:fungal-type cell wall biogenesis"/>
    <property type="evidence" value="ECO:0007669"/>
    <property type="project" value="UniProtKB-ARBA"/>
</dbReference>
<feature type="transmembrane region" description="Helical" evidence="14">
    <location>
        <begin position="6"/>
        <end position="26"/>
    </location>
</feature>
<evidence type="ECO:0000256" key="12">
    <source>
        <dbReference type="ARBA" id="ARBA00024056"/>
    </source>
</evidence>
<dbReference type="GO" id="GO:0006032">
    <property type="term" value="P:chitin catabolic process"/>
    <property type="evidence" value="ECO:0007669"/>
    <property type="project" value="UniProtKB-KW"/>
</dbReference>
<dbReference type="SUPFAM" id="SSF88713">
    <property type="entry name" value="Glycoside hydrolase/deacetylase"/>
    <property type="match status" value="1"/>
</dbReference>
<dbReference type="GO" id="GO:0005886">
    <property type="term" value="C:plasma membrane"/>
    <property type="evidence" value="ECO:0007669"/>
    <property type="project" value="UniProtKB-SubCell"/>
</dbReference>
<evidence type="ECO:0000256" key="14">
    <source>
        <dbReference type="SAM" id="Phobius"/>
    </source>
</evidence>
<evidence type="ECO:0000256" key="8">
    <source>
        <dbReference type="ARBA" id="ARBA00023285"/>
    </source>
</evidence>